<sequence length="191" mass="20938">MKLSNFIATLALALPSVLGASLARSPSDAPALVNTTGFDGYAGDFLDTRSTTGLEARSNKDVRSLQARQASNIEGDVNNILNLVRSQVGSGNQGRIDFTQRVVREGSSRFPQYNWVIVHTAHLTRFNGASGRNYNHWHYEFDINPGGTIGYELYWFESGTFELQGDGGFINWAWTGQVSSISPSGRVITFV</sequence>
<comment type="caution">
    <text evidence="2">The sequence shown here is derived from an EMBL/GenBank/DDBJ whole genome shotgun (WGS) entry which is preliminary data.</text>
</comment>
<accession>A0A8H6H8V0</accession>
<gene>
    <name evidence="2" type="ORF">DFP72DRAFT_1024584</name>
</gene>
<dbReference type="AlphaFoldDB" id="A0A8H6H8V0"/>
<feature type="signal peptide" evidence="1">
    <location>
        <begin position="1"/>
        <end position="19"/>
    </location>
</feature>
<reference evidence="2 3" key="1">
    <citation type="submission" date="2020-07" db="EMBL/GenBank/DDBJ databases">
        <title>Comparative genomics of pyrophilous fungi reveals a link between fire events and developmental genes.</title>
        <authorList>
            <consortium name="DOE Joint Genome Institute"/>
            <person name="Steindorff A.S."/>
            <person name="Carver A."/>
            <person name="Calhoun S."/>
            <person name="Stillman K."/>
            <person name="Liu H."/>
            <person name="Lipzen A."/>
            <person name="Pangilinan J."/>
            <person name="Labutti K."/>
            <person name="Bruns T.D."/>
            <person name="Grigoriev I.V."/>
        </authorList>
    </citation>
    <scope>NUCLEOTIDE SEQUENCE [LARGE SCALE GENOMIC DNA]</scope>
    <source>
        <strain evidence="2 3">CBS 144469</strain>
    </source>
</reference>
<proteinExistence type="predicted"/>
<protein>
    <submittedName>
        <fullName evidence="2">Uncharacterized protein</fullName>
    </submittedName>
</protein>
<dbReference type="OrthoDB" id="3685327at2759"/>
<keyword evidence="1" id="KW-0732">Signal</keyword>
<evidence type="ECO:0000313" key="3">
    <source>
        <dbReference type="Proteomes" id="UP000521943"/>
    </source>
</evidence>
<dbReference type="EMBL" id="JACGCI010000240">
    <property type="protein sequence ID" value="KAF6741473.1"/>
    <property type="molecule type" value="Genomic_DNA"/>
</dbReference>
<evidence type="ECO:0000256" key="1">
    <source>
        <dbReference type="SAM" id="SignalP"/>
    </source>
</evidence>
<keyword evidence="3" id="KW-1185">Reference proteome</keyword>
<dbReference type="Proteomes" id="UP000521943">
    <property type="component" value="Unassembled WGS sequence"/>
</dbReference>
<evidence type="ECO:0000313" key="2">
    <source>
        <dbReference type="EMBL" id="KAF6741473.1"/>
    </source>
</evidence>
<feature type="chain" id="PRO_5034851692" evidence="1">
    <location>
        <begin position="20"/>
        <end position="191"/>
    </location>
</feature>
<name>A0A8H6H8V0_9AGAR</name>
<organism evidence="2 3">
    <name type="scientific">Ephemerocybe angulata</name>
    <dbReference type="NCBI Taxonomy" id="980116"/>
    <lineage>
        <taxon>Eukaryota</taxon>
        <taxon>Fungi</taxon>
        <taxon>Dikarya</taxon>
        <taxon>Basidiomycota</taxon>
        <taxon>Agaricomycotina</taxon>
        <taxon>Agaricomycetes</taxon>
        <taxon>Agaricomycetidae</taxon>
        <taxon>Agaricales</taxon>
        <taxon>Agaricineae</taxon>
        <taxon>Psathyrellaceae</taxon>
        <taxon>Ephemerocybe</taxon>
    </lineage>
</organism>